<evidence type="ECO:0000256" key="3">
    <source>
        <dbReference type="ARBA" id="ARBA00012513"/>
    </source>
</evidence>
<evidence type="ECO:0000259" key="15">
    <source>
        <dbReference type="PROSITE" id="PS50032"/>
    </source>
</evidence>
<dbReference type="GO" id="GO:0035556">
    <property type="term" value="P:intracellular signal transduction"/>
    <property type="evidence" value="ECO:0007669"/>
    <property type="project" value="TreeGrafter"/>
</dbReference>
<feature type="region of interest" description="Disordered" evidence="12">
    <location>
        <begin position="1"/>
        <end position="34"/>
    </location>
</feature>
<keyword evidence="17" id="KW-1185">Reference proteome</keyword>
<dbReference type="PROSITE" id="PS50011">
    <property type="entry name" value="PROTEIN_KINASE_DOM"/>
    <property type="match status" value="1"/>
</dbReference>
<reference evidence="16 17" key="1">
    <citation type="journal article" date="2019" name="Sci. Rep.">
        <title>Comparative genomics of chytrid fungi reveal insights into the obligate biotrophic and pathogenic lifestyle of Synchytrium endobioticum.</title>
        <authorList>
            <person name="van de Vossenberg B.T.L.H."/>
            <person name="Warris S."/>
            <person name="Nguyen H.D.T."/>
            <person name="van Gent-Pelzer M.P.E."/>
            <person name="Joly D.L."/>
            <person name="van de Geest H.C."/>
            <person name="Bonants P.J.M."/>
            <person name="Smith D.S."/>
            <person name="Levesque C.A."/>
            <person name="van der Lee T.A.J."/>
        </authorList>
    </citation>
    <scope>NUCLEOTIDE SEQUENCE [LARGE SCALE GENOMIC DNA]</scope>
    <source>
        <strain evidence="16 17">CBS 675.73</strain>
    </source>
</reference>
<dbReference type="SUPFAM" id="SSF56112">
    <property type="entry name" value="Protein kinase-like (PK-like)"/>
    <property type="match status" value="1"/>
</dbReference>
<evidence type="ECO:0000256" key="11">
    <source>
        <dbReference type="PROSITE-ProRule" id="PRU10141"/>
    </source>
</evidence>
<evidence type="ECO:0000256" key="4">
    <source>
        <dbReference type="ARBA" id="ARBA00022527"/>
    </source>
</evidence>
<gene>
    <name evidence="16" type="ORF">CcCBS67573_g02707</name>
</gene>
<evidence type="ECO:0000256" key="2">
    <source>
        <dbReference type="ARBA" id="ARBA00010791"/>
    </source>
</evidence>
<evidence type="ECO:0000256" key="8">
    <source>
        <dbReference type="ARBA" id="ARBA00022840"/>
    </source>
</evidence>
<dbReference type="Pfam" id="PF02149">
    <property type="entry name" value="KA1"/>
    <property type="match status" value="1"/>
</dbReference>
<proteinExistence type="inferred from homology"/>
<dbReference type="InterPro" id="IPR000719">
    <property type="entry name" value="Prot_kinase_dom"/>
</dbReference>
<evidence type="ECO:0000256" key="5">
    <source>
        <dbReference type="ARBA" id="ARBA00022679"/>
    </source>
</evidence>
<dbReference type="Gene3D" id="3.30.310.80">
    <property type="entry name" value="Kinase associated domain 1, KA1"/>
    <property type="match status" value="1"/>
</dbReference>
<keyword evidence="7" id="KW-0418">Kinase</keyword>
<sequence length="688" mass="76567">MSATVAPVSVAETQSSAQGAPVAAGHAEKQEEKHKHVGNYEILKTVGEGSFAKVKLAIHRLTKQKVALKIIDKEKLPDEYSLKNIHREAQIMRLLDHPHIIQLYEVMETKKELFLVLEYAVGGELLDYIVARGRLHEKEARKFFHQIVSALEYCHTLNIVHRDLKAENLLLDENSQIKISDFGLSNVFDRSKNLVTCCGSPVYSAPELIEGRKYTGPEVDCWSLGINLYAMVIGDLPFADSNLTALYNSILKGSYHVPDFVSTDTPSLECKDLISKLLERNPEKRWNITQVRDHPWLTHGNTMLEPRGSVTAKINQRTRPKTEADLDGEILEQLLQMGFEKGTAINSVVGGKFNQAAGTYYLMAAQKKAEADKRSKQVAKELQMQQKAVAANANKGRNPPSSDFDALKFQVQDERQKVKPQGEQIGADIIHEFDRRRSQTSDPRNTTSRGQLGVPKPPPQHTTNKSQNGVLPASLIQAGLVPLSSKANSKSIEISSALAQQQAACLVPSTPPESKAAALVAGPLTDMLYAAHDQYKGKSGQIVIHNALPSDSSAMSLQSKSPRKRDASVKPSIPIDYSLYLDPLQDEDAKDPSFPEIRTIRFAFNCQTTTAVTPDIMIARLKKVLGQNDVTWRFDSYLAECEWGDIKFEVEICKLPRMKAYGLRLKRNAGDMWDYKRLSGKICAELEL</sequence>
<feature type="domain" description="UBA" evidence="14">
    <location>
        <begin position="325"/>
        <end position="365"/>
    </location>
</feature>
<feature type="compositionally biased region" description="Polar residues" evidence="12">
    <location>
        <begin position="440"/>
        <end position="450"/>
    </location>
</feature>
<dbReference type="Proteomes" id="UP000320333">
    <property type="component" value="Unassembled WGS sequence"/>
</dbReference>
<dbReference type="PANTHER" id="PTHR24346">
    <property type="entry name" value="MAP/MICROTUBULE AFFINITY-REGULATING KINASE"/>
    <property type="match status" value="1"/>
</dbReference>
<dbReference type="InterPro" id="IPR008271">
    <property type="entry name" value="Ser/Thr_kinase_AS"/>
</dbReference>
<comment type="catalytic activity">
    <reaction evidence="10">
        <text>L-seryl-[protein] + ATP = O-phospho-L-seryl-[protein] + ADP + H(+)</text>
        <dbReference type="Rhea" id="RHEA:17989"/>
        <dbReference type="Rhea" id="RHEA-COMP:9863"/>
        <dbReference type="Rhea" id="RHEA-COMP:11604"/>
        <dbReference type="ChEBI" id="CHEBI:15378"/>
        <dbReference type="ChEBI" id="CHEBI:29999"/>
        <dbReference type="ChEBI" id="CHEBI:30616"/>
        <dbReference type="ChEBI" id="CHEBI:83421"/>
        <dbReference type="ChEBI" id="CHEBI:456216"/>
        <dbReference type="EC" id="2.7.11.1"/>
    </reaction>
</comment>
<dbReference type="FunFam" id="3.30.200.20:FF:000003">
    <property type="entry name" value="Non-specific serine/threonine protein kinase"/>
    <property type="match status" value="1"/>
</dbReference>
<dbReference type="OrthoDB" id="193931at2759"/>
<dbReference type="FunFam" id="3.30.310.80:FF:000011">
    <property type="entry name" value="Non-specific serine/threonine protein kinase"/>
    <property type="match status" value="1"/>
</dbReference>
<evidence type="ECO:0000256" key="12">
    <source>
        <dbReference type="SAM" id="MobiDB-lite"/>
    </source>
</evidence>
<dbReference type="InterPro" id="IPR017441">
    <property type="entry name" value="Protein_kinase_ATP_BS"/>
</dbReference>
<dbReference type="PANTHER" id="PTHR24346:SF82">
    <property type="entry name" value="KP78A-RELATED"/>
    <property type="match status" value="1"/>
</dbReference>
<feature type="binding site" evidence="11">
    <location>
        <position position="69"/>
    </location>
    <ligand>
        <name>ATP</name>
        <dbReference type="ChEBI" id="CHEBI:30616"/>
    </ligand>
</feature>
<evidence type="ECO:0000256" key="9">
    <source>
        <dbReference type="ARBA" id="ARBA00047899"/>
    </source>
</evidence>
<dbReference type="InterPro" id="IPR028375">
    <property type="entry name" value="KA1/Ssp2_C"/>
</dbReference>
<feature type="domain" description="KA1" evidence="15">
    <location>
        <begin position="639"/>
        <end position="688"/>
    </location>
</feature>
<evidence type="ECO:0000256" key="1">
    <source>
        <dbReference type="ARBA" id="ARBA00006234"/>
    </source>
</evidence>
<accession>A0A507FLW5</accession>
<dbReference type="EC" id="2.7.11.1" evidence="3"/>
<comment type="catalytic activity">
    <reaction evidence="9">
        <text>L-threonyl-[protein] + ATP = O-phospho-L-threonyl-[protein] + ADP + H(+)</text>
        <dbReference type="Rhea" id="RHEA:46608"/>
        <dbReference type="Rhea" id="RHEA-COMP:11060"/>
        <dbReference type="Rhea" id="RHEA-COMP:11605"/>
        <dbReference type="ChEBI" id="CHEBI:15378"/>
        <dbReference type="ChEBI" id="CHEBI:30013"/>
        <dbReference type="ChEBI" id="CHEBI:30616"/>
        <dbReference type="ChEBI" id="CHEBI:61977"/>
        <dbReference type="ChEBI" id="CHEBI:456216"/>
        <dbReference type="EC" id="2.7.11.1"/>
    </reaction>
</comment>
<comment type="similarity">
    <text evidence="1">Belongs to the protein kinase superfamily. CAMK Ser/Thr protein kinase family. SNF1 subfamily.</text>
</comment>
<evidence type="ECO:0000256" key="7">
    <source>
        <dbReference type="ARBA" id="ARBA00022777"/>
    </source>
</evidence>
<dbReference type="Gene3D" id="1.10.510.10">
    <property type="entry name" value="Transferase(Phosphotransferase) domain 1"/>
    <property type="match status" value="1"/>
</dbReference>
<dbReference type="PROSITE" id="PS00107">
    <property type="entry name" value="PROTEIN_KINASE_ATP"/>
    <property type="match status" value="1"/>
</dbReference>
<dbReference type="Pfam" id="PF00069">
    <property type="entry name" value="Pkinase"/>
    <property type="match status" value="1"/>
</dbReference>
<dbReference type="SUPFAM" id="SSF103243">
    <property type="entry name" value="KA1-like"/>
    <property type="match status" value="1"/>
</dbReference>
<keyword evidence="6 11" id="KW-0547">Nucleotide-binding</keyword>
<name>A0A507FLW5_9FUNG</name>
<dbReference type="GO" id="GO:0004674">
    <property type="term" value="F:protein serine/threonine kinase activity"/>
    <property type="evidence" value="ECO:0007669"/>
    <property type="project" value="UniProtKB-KW"/>
</dbReference>
<keyword evidence="8 11" id="KW-0067">ATP-binding</keyword>
<dbReference type="InterPro" id="IPR011009">
    <property type="entry name" value="Kinase-like_dom_sf"/>
</dbReference>
<dbReference type="FunFam" id="1.10.510.10:FF:000592">
    <property type="entry name" value="CAMK family protein kinase"/>
    <property type="match status" value="1"/>
</dbReference>
<feature type="compositionally biased region" description="Basic and acidic residues" evidence="12">
    <location>
        <begin position="429"/>
        <end position="439"/>
    </location>
</feature>
<evidence type="ECO:0000313" key="17">
    <source>
        <dbReference type="Proteomes" id="UP000320333"/>
    </source>
</evidence>
<dbReference type="EMBL" id="QEAP01000060">
    <property type="protein sequence ID" value="TPX76017.1"/>
    <property type="molecule type" value="Genomic_DNA"/>
</dbReference>
<protein>
    <recommendedName>
        <fullName evidence="3">non-specific serine/threonine protein kinase</fullName>
        <ecNumber evidence="3">2.7.11.1</ecNumber>
    </recommendedName>
</protein>
<feature type="region of interest" description="Disordered" evidence="12">
    <location>
        <begin position="374"/>
        <end position="467"/>
    </location>
</feature>
<dbReference type="SMART" id="SM00220">
    <property type="entry name" value="S_TKc"/>
    <property type="match status" value="1"/>
</dbReference>
<dbReference type="PROSITE" id="PS00108">
    <property type="entry name" value="PROTEIN_KINASE_ST"/>
    <property type="match status" value="1"/>
</dbReference>
<dbReference type="InterPro" id="IPR015940">
    <property type="entry name" value="UBA"/>
</dbReference>
<dbReference type="PROSITE" id="PS50032">
    <property type="entry name" value="KA1"/>
    <property type="match status" value="1"/>
</dbReference>
<comment type="caution">
    <text evidence="16">The sequence shown here is derived from an EMBL/GenBank/DDBJ whole genome shotgun (WGS) entry which is preliminary data.</text>
</comment>
<comment type="similarity">
    <text evidence="2">Belongs to the protein kinase superfamily. CAMK Ser/Thr protein kinase family. NIM1 subfamily.</text>
</comment>
<dbReference type="PROSITE" id="PS50030">
    <property type="entry name" value="UBA"/>
    <property type="match status" value="1"/>
</dbReference>
<dbReference type="GO" id="GO:0005737">
    <property type="term" value="C:cytoplasm"/>
    <property type="evidence" value="ECO:0007669"/>
    <property type="project" value="TreeGrafter"/>
</dbReference>
<evidence type="ECO:0000259" key="14">
    <source>
        <dbReference type="PROSITE" id="PS50030"/>
    </source>
</evidence>
<organism evidence="16 17">
    <name type="scientific">Chytriomyces confervae</name>
    <dbReference type="NCBI Taxonomy" id="246404"/>
    <lineage>
        <taxon>Eukaryota</taxon>
        <taxon>Fungi</taxon>
        <taxon>Fungi incertae sedis</taxon>
        <taxon>Chytridiomycota</taxon>
        <taxon>Chytridiomycota incertae sedis</taxon>
        <taxon>Chytridiomycetes</taxon>
        <taxon>Chytridiales</taxon>
        <taxon>Chytriomycetaceae</taxon>
        <taxon>Chytriomyces</taxon>
    </lineage>
</organism>
<keyword evidence="5" id="KW-0808">Transferase</keyword>
<feature type="domain" description="Protein kinase" evidence="13">
    <location>
        <begin position="40"/>
        <end position="297"/>
    </location>
</feature>
<keyword evidence="4" id="KW-0723">Serine/threonine-protein kinase</keyword>
<dbReference type="STRING" id="246404.A0A507FLW5"/>
<evidence type="ECO:0000259" key="13">
    <source>
        <dbReference type="PROSITE" id="PS50011"/>
    </source>
</evidence>
<evidence type="ECO:0000313" key="16">
    <source>
        <dbReference type="EMBL" id="TPX76017.1"/>
    </source>
</evidence>
<evidence type="ECO:0000256" key="10">
    <source>
        <dbReference type="ARBA" id="ARBA00048679"/>
    </source>
</evidence>
<evidence type="ECO:0000256" key="6">
    <source>
        <dbReference type="ARBA" id="ARBA00022741"/>
    </source>
</evidence>
<dbReference type="GO" id="GO:0005524">
    <property type="term" value="F:ATP binding"/>
    <property type="evidence" value="ECO:0007669"/>
    <property type="project" value="UniProtKB-UniRule"/>
</dbReference>
<dbReference type="GO" id="GO:0106310">
    <property type="term" value="F:protein serine kinase activity"/>
    <property type="evidence" value="ECO:0007669"/>
    <property type="project" value="RHEA"/>
</dbReference>
<dbReference type="CDD" id="cd12121">
    <property type="entry name" value="MARK_C_like"/>
    <property type="match status" value="1"/>
</dbReference>
<dbReference type="InterPro" id="IPR001772">
    <property type="entry name" value="KA1_dom"/>
</dbReference>
<dbReference type="AlphaFoldDB" id="A0A507FLW5"/>
<dbReference type="CDD" id="cd14003">
    <property type="entry name" value="STKc_AMPK-like"/>
    <property type="match status" value="1"/>
</dbReference>